<evidence type="ECO:0000313" key="4">
    <source>
        <dbReference type="Proteomes" id="UP000053095"/>
    </source>
</evidence>
<accession>A0A6V8HGQ6</accession>
<keyword evidence="4" id="KW-1185">Reference proteome</keyword>
<dbReference type="PANTHER" id="PTHR20958:SF6">
    <property type="entry name" value="GLYCINE N-ACYLTRANSFERASE-LIKE PROTEIN"/>
    <property type="match status" value="1"/>
</dbReference>
<dbReference type="GO" id="GO:0016747">
    <property type="term" value="F:acyltransferase activity, transferring groups other than amino-acyl groups"/>
    <property type="evidence" value="ECO:0007669"/>
    <property type="project" value="InterPro"/>
</dbReference>
<feature type="region of interest" description="Disordered" evidence="1">
    <location>
        <begin position="304"/>
        <end position="362"/>
    </location>
</feature>
<reference evidence="4" key="1">
    <citation type="journal article" date="2015" name="Genome Announc.">
        <title>Draft genome sequence of Talaromyces cellulolyticus strain Y-94, a source of lignocellulosic biomass-degrading enzymes.</title>
        <authorList>
            <person name="Fujii T."/>
            <person name="Koike H."/>
            <person name="Sawayama S."/>
            <person name="Yano S."/>
            <person name="Inoue H."/>
        </authorList>
    </citation>
    <scope>NUCLEOTIDE SEQUENCE [LARGE SCALE GENOMIC DNA]</scope>
    <source>
        <strain evidence="4">Y-94</strain>
    </source>
</reference>
<dbReference type="Gene3D" id="3.40.630.30">
    <property type="match status" value="1"/>
</dbReference>
<evidence type="ECO:0000313" key="3">
    <source>
        <dbReference type="EMBL" id="GAM41056.1"/>
    </source>
</evidence>
<protein>
    <recommendedName>
        <fullName evidence="2">GCN5-related N-acetyltransferase Rv2170-like domain-containing protein</fullName>
    </recommendedName>
</protein>
<organism evidence="3 4">
    <name type="scientific">Talaromyces pinophilus</name>
    <name type="common">Penicillium pinophilum</name>
    <dbReference type="NCBI Taxonomy" id="128442"/>
    <lineage>
        <taxon>Eukaryota</taxon>
        <taxon>Fungi</taxon>
        <taxon>Dikarya</taxon>
        <taxon>Ascomycota</taxon>
        <taxon>Pezizomycotina</taxon>
        <taxon>Eurotiomycetes</taxon>
        <taxon>Eurotiomycetidae</taxon>
        <taxon>Eurotiales</taxon>
        <taxon>Trichocomaceae</taxon>
        <taxon>Talaromyces</taxon>
        <taxon>Talaromyces sect. Talaromyces</taxon>
    </lineage>
</organism>
<proteinExistence type="predicted"/>
<dbReference type="InterPro" id="IPR016181">
    <property type="entry name" value="Acyl_CoA_acyltransferase"/>
</dbReference>
<dbReference type="InterPro" id="IPR053225">
    <property type="entry name" value="Acyl-CoA_N-acyltransferase"/>
</dbReference>
<dbReference type="PANTHER" id="PTHR20958">
    <property type="entry name" value="GLYCINE N-ACYLTRANSFERASE-LIKE PROTEIN"/>
    <property type="match status" value="1"/>
</dbReference>
<gene>
    <name evidence="3" type="ORF">TCE0_041r13882</name>
</gene>
<sequence>MASVQFYRHPNPSLVQQFLRNHYPASIPIYQRIQSPQNIPERQVLLLANFPPTYSSNLAELDTKSPVTVSLIDRSRHNESQIAIFNTLCQRDTNPTDLSKESREILAKQLRELLRTVYRIGKSYSAAEVKPLNYPFSPTLRFTASHEVIADILFQDLAVEPEYRYEYDELIFSTSQVKDMLASRKLPQGYELGKVSANEIELVTGTSKVKRQPATLLENHNAAILYTNPDNTARKELVAWAYLSIDQSLTTLYVLPSHRGKGLAKIVAGSVIRDLCDGLVAGEKKIHSDWCFAQVAADNAESQGLYNTSSTSPENIENTPLNKKPRPSDSLPKSPLFKLAETRPIGHRPRKPQGTKADDARLRDNPWAVALASPPRYCSATAGRIPKAFLTEMNLVRRIDEATDGKVRQTSMWWMPAALLKDKVPSNTTTTPGTASDNRKPPVMRMITRALLMEYSPLAKRASRKVKPFQLVPSEWRMRLGSDLSKVEWPERLTDLISKYLGGKVVKSLKEAYRYERIKSEKADQWRVLEVSDLSVSSLMEGLRHIEMENMGTGAVVIIGDSEAESTGDPFDSKFPDYLTLPQTQSTVPVIDLSTLLSTSDRQALRETIPRFAEKALYFRADGPKSVDAMLAMWELKGYVMHDAEYVRDLRAK</sequence>
<feature type="domain" description="GCN5-related N-acetyltransferase Rv2170-like" evidence="2">
    <location>
        <begin position="234"/>
        <end position="307"/>
    </location>
</feature>
<comment type="caution">
    <text evidence="3">The sequence shown here is derived from an EMBL/GenBank/DDBJ whole genome shotgun (WGS) entry which is preliminary data.</text>
</comment>
<evidence type="ECO:0000256" key="1">
    <source>
        <dbReference type="SAM" id="MobiDB-lite"/>
    </source>
</evidence>
<feature type="compositionally biased region" description="Polar residues" evidence="1">
    <location>
        <begin position="304"/>
        <end position="321"/>
    </location>
</feature>
<dbReference type="Proteomes" id="UP000053095">
    <property type="component" value="Unassembled WGS sequence"/>
</dbReference>
<dbReference type="CDD" id="cd04301">
    <property type="entry name" value="NAT_SF"/>
    <property type="match status" value="1"/>
</dbReference>
<dbReference type="Pfam" id="PF08445">
    <property type="entry name" value="FR47"/>
    <property type="match status" value="1"/>
</dbReference>
<name>A0A6V8HGQ6_TALPI</name>
<dbReference type="SUPFAM" id="SSF55729">
    <property type="entry name" value="Acyl-CoA N-acyltransferases (Nat)"/>
    <property type="match status" value="1"/>
</dbReference>
<dbReference type="AlphaFoldDB" id="A0A6V8HGQ6"/>
<dbReference type="InterPro" id="IPR013653">
    <property type="entry name" value="GCN5-like_dom"/>
</dbReference>
<evidence type="ECO:0000259" key="2">
    <source>
        <dbReference type="Pfam" id="PF08445"/>
    </source>
</evidence>
<dbReference type="EMBL" id="DF933837">
    <property type="protein sequence ID" value="GAM41056.1"/>
    <property type="molecule type" value="Genomic_DNA"/>
</dbReference>